<feature type="compositionally biased region" description="Basic and acidic residues" evidence="1">
    <location>
        <begin position="33"/>
        <end position="42"/>
    </location>
</feature>
<sequence length="905" mass="96679">MYSGLEDSDVEEQPLEDPNQSESGPADGNIHTPVHEDGHEYDVESMGDDMYDHDQHNEEEVLSPTDGYFGRSGTGPSAGSATNSAYPSDAYSPSSPNREAQVHAASNDPSTSGYALAASSQVPHVPDVWVSDPSIEQRSTAESKAREAQEERELSSRRRGGQLDNPLSQNPTSQVIRGGGGTSASSGYPNSQSSSSISGSGHPRYGFGPGLSSAAQQGPYSQRYTPSSATAAPTPLSRPQRSGTIYSERSSLFSEAPPAYTPSPTSPSGVSPSSNYQTFSPSNMGRISESESRGLLAGHNQQYRSPQDMGGRQTDEDDYGFARAGHWRDRARGCVPHFTGRTCKLLVFGLVLLFVTLGFVVSFFGSVKDERKNHIPGGSKPGHGGSGNSPIGTMPIQDENGIRLAYPPFDGDMPWAEGQLCAENQIQYPTQTFNIEFSDTHSLYFFQSIKKDHAQDGQEVHVSGDVVVRRAAKGTPGPSITLEVVSNSEQIELDINWDHNQQQLNILTPPSIPWARNSRTSPCLQIRATIWTPAGSALDTLSIEAVHLGVKLLDNLSLKTGNLARISSTVGTVVAATDGEKDAKRLMRDGAPASFRLDSRHVEVKTVSSSITGTWPLYDYLGLQTMSGAVRAGVQPKEALKEKPLPAVLYVHTTSGAVEIYEPVVDAAAAAVAALAVLRTEGEAGAEEFGTAVRDIIPPRQYEVEIQTMSGSIRGSVAFGSACHIHSTSGTIDLNLLPVLDRSQITSSPRRGGSSSRSVLETATTSGTTVINVLGALWKNVQTGSYVAPVLQLPTSPQQQGQRQGQEQEPETTFASPAIRVLDSRHTTTSASIHVTYPSTWEGDIDADSMTGRLDVSGRGVEIIRRDEEFPGYKKHVLARKGREGVGGALVCHTMSGSITVAVGS</sequence>
<evidence type="ECO:0008006" key="5">
    <source>
        <dbReference type="Google" id="ProtNLM"/>
    </source>
</evidence>
<feature type="compositionally biased region" description="Low complexity" evidence="1">
    <location>
        <begin position="84"/>
        <end position="96"/>
    </location>
</feature>
<dbReference type="OrthoDB" id="3539644at2759"/>
<feature type="compositionally biased region" description="Acidic residues" evidence="1">
    <location>
        <begin position="1"/>
        <end position="15"/>
    </location>
</feature>
<keyword evidence="4" id="KW-1185">Reference proteome</keyword>
<keyword evidence="2" id="KW-0812">Transmembrane</keyword>
<feature type="compositionally biased region" description="Polar residues" evidence="1">
    <location>
        <begin position="107"/>
        <end position="122"/>
    </location>
</feature>
<keyword evidence="2" id="KW-1133">Transmembrane helix</keyword>
<feature type="compositionally biased region" description="Polar residues" evidence="1">
    <location>
        <begin position="74"/>
        <end position="83"/>
    </location>
</feature>
<evidence type="ECO:0000313" key="4">
    <source>
        <dbReference type="Proteomes" id="UP000078576"/>
    </source>
</evidence>
<dbReference type="EMBL" id="KN714835">
    <property type="protein sequence ID" value="KUI62824.1"/>
    <property type="molecule type" value="Genomic_DNA"/>
</dbReference>
<feature type="transmembrane region" description="Helical" evidence="2">
    <location>
        <begin position="345"/>
        <end position="365"/>
    </location>
</feature>
<feature type="compositionally biased region" description="Polar residues" evidence="1">
    <location>
        <begin position="213"/>
        <end position="253"/>
    </location>
</feature>
<organism evidence="3 4">
    <name type="scientific">Cytospora mali</name>
    <name type="common">Apple Valsa canker fungus</name>
    <name type="synonym">Valsa mali</name>
    <dbReference type="NCBI Taxonomy" id="578113"/>
    <lineage>
        <taxon>Eukaryota</taxon>
        <taxon>Fungi</taxon>
        <taxon>Dikarya</taxon>
        <taxon>Ascomycota</taxon>
        <taxon>Pezizomycotina</taxon>
        <taxon>Sordariomycetes</taxon>
        <taxon>Sordariomycetidae</taxon>
        <taxon>Diaporthales</taxon>
        <taxon>Cytosporaceae</taxon>
        <taxon>Cytospora</taxon>
    </lineage>
</organism>
<feature type="compositionally biased region" description="Polar residues" evidence="1">
    <location>
        <begin position="275"/>
        <end position="285"/>
    </location>
</feature>
<gene>
    <name evidence="3" type="ORF">VP1G_09956</name>
</gene>
<dbReference type="STRING" id="694573.A0A194VG23"/>
<evidence type="ECO:0000313" key="3">
    <source>
        <dbReference type="EMBL" id="KUI62824.1"/>
    </source>
</evidence>
<dbReference type="Proteomes" id="UP000078576">
    <property type="component" value="Unassembled WGS sequence"/>
</dbReference>
<protein>
    <recommendedName>
        <fullName evidence="5">Adhesin domain-containing protein</fullName>
    </recommendedName>
</protein>
<keyword evidence="2" id="KW-0472">Membrane</keyword>
<feature type="region of interest" description="Disordered" evidence="1">
    <location>
        <begin position="1"/>
        <end position="293"/>
    </location>
</feature>
<feature type="compositionally biased region" description="Low complexity" evidence="1">
    <location>
        <begin position="183"/>
        <end position="201"/>
    </location>
</feature>
<feature type="compositionally biased region" description="Polar residues" evidence="1">
    <location>
        <begin position="165"/>
        <end position="175"/>
    </location>
</feature>
<evidence type="ECO:0000256" key="1">
    <source>
        <dbReference type="SAM" id="MobiDB-lite"/>
    </source>
</evidence>
<feature type="compositionally biased region" description="Basic and acidic residues" evidence="1">
    <location>
        <begin position="50"/>
        <end position="59"/>
    </location>
</feature>
<proteinExistence type="predicted"/>
<evidence type="ECO:0000256" key="2">
    <source>
        <dbReference type="SAM" id="Phobius"/>
    </source>
</evidence>
<reference evidence="4" key="1">
    <citation type="submission" date="2014-12" db="EMBL/GenBank/DDBJ databases">
        <title>Genome Sequence of Valsa Canker Pathogens Uncovers a Specific Adaption of Colonization on Woody Bark.</title>
        <authorList>
            <person name="Yin Z."/>
            <person name="Liu H."/>
            <person name="Gao X."/>
            <person name="Li Z."/>
            <person name="Song N."/>
            <person name="Ke X."/>
            <person name="Dai Q."/>
            <person name="Wu Y."/>
            <person name="Sun Y."/>
            <person name="Xu J.-R."/>
            <person name="Kang Z.K."/>
            <person name="Wang L."/>
            <person name="Huang L."/>
        </authorList>
    </citation>
    <scope>NUCLEOTIDE SEQUENCE [LARGE SCALE GENOMIC DNA]</scope>
    <source>
        <strain evidence="4">SXYL134</strain>
    </source>
</reference>
<name>A0A194VG23_CYTMA</name>
<dbReference type="AlphaFoldDB" id="A0A194VG23"/>
<accession>A0A194VG23</accession>
<feature type="compositionally biased region" description="Basic and acidic residues" evidence="1">
    <location>
        <begin position="139"/>
        <end position="156"/>
    </location>
</feature>